<sequence length="277" mass="28925">MRTFLSAVLTFVAMAAIVLAVPSLWVKERLVDAEGFATTMRPVAEEQKVRDYMTEEITRGVIDRAGGSGSITGDVTSAFVTPLARAYTDSPEFVDDFVEVASAQHAYLFDEPTADSPDQGIELDIAPMVNRVLAKLGIRVGTTEPVLVQLTGSDLEAGRYHQTGRDITRLAYVSVAAAIVGALGGLLFARRRGVVVFALGVATVAAAITGYATAVVGASRAKDELTAGAGADREVSEVIVDTALANLRETSYIVGGAGIGVLLLGLAIAVAARRGAR</sequence>
<keyword evidence="1" id="KW-0812">Transmembrane</keyword>
<evidence type="ECO:0000256" key="1">
    <source>
        <dbReference type="SAM" id="Phobius"/>
    </source>
</evidence>
<protein>
    <recommendedName>
        <fullName evidence="4">Integral membrane protein</fullName>
    </recommendedName>
</protein>
<reference evidence="2" key="1">
    <citation type="journal article" date="2021" name="Nat. Microbiol.">
        <title>Cocultivation of an ultrasmall environmental parasitic bacterium with lytic ability against bacteria associated with wastewater foams.</title>
        <authorList>
            <person name="Batinovic S."/>
            <person name="Rose J.J.A."/>
            <person name="Ratcliffe J."/>
            <person name="Seviour R.J."/>
            <person name="Petrovski S."/>
        </authorList>
    </citation>
    <scope>NUCLEOTIDE SEQUENCE</scope>
    <source>
        <strain evidence="2">CON9</strain>
    </source>
</reference>
<proteinExistence type="predicted"/>
<keyword evidence="1" id="KW-0472">Membrane</keyword>
<feature type="transmembrane region" description="Helical" evidence="1">
    <location>
        <begin position="170"/>
        <end position="189"/>
    </location>
</feature>
<feature type="transmembrane region" description="Helical" evidence="1">
    <location>
        <begin position="196"/>
        <end position="218"/>
    </location>
</feature>
<dbReference type="Proteomes" id="UP001059836">
    <property type="component" value="Chromosome"/>
</dbReference>
<gene>
    <name evidence="2" type="ORF">GII31_01615</name>
</gene>
<dbReference type="RefSeq" id="WP_213246188.1">
    <property type="nucleotide sequence ID" value="NZ_CP045806.1"/>
</dbReference>
<dbReference type="EMBL" id="CP045809">
    <property type="protein sequence ID" value="QHN33791.1"/>
    <property type="molecule type" value="Genomic_DNA"/>
</dbReference>
<name>A0ABX6IF99_9ACTN</name>
<organism evidence="2 3">
    <name type="scientific">Gordonia pseudamarae</name>
    <dbReference type="NCBI Taxonomy" id="2831662"/>
    <lineage>
        <taxon>Bacteria</taxon>
        <taxon>Bacillati</taxon>
        <taxon>Actinomycetota</taxon>
        <taxon>Actinomycetes</taxon>
        <taxon>Mycobacteriales</taxon>
        <taxon>Gordoniaceae</taxon>
        <taxon>Gordonia</taxon>
    </lineage>
</organism>
<keyword evidence="3" id="KW-1185">Reference proteome</keyword>
<keyword evidence="1" id="KW-1133">Transmembrane helix</keyword>
<evidence type="ECO:0000313" key="2">
    <source>
        <dbReference type="EMBL" id="QHN33791.1"/>
    </source>
</evidence>
<evidence type="ECO:0000313" key="3">
    <source>
        <dbReference type="Proteomes" id="UP001059836"/>
    </source>
</evidence>
<evidence type="ECO:0008006" key="4">
    <source>
        <dbReference type="Google" id="ProtNLM"/>
    </source>
</evidence>
<accession>A0ABX6IF99</accession>
<feature type="transmembrane region" description="Helical" evidence="1">
    <location>
        <begin position="252"/>
        <end position="272"/>
    </location>
</feature>